<evidence type="ECO:0000313" key="7">
    <source>
        <dbReference type="Proteomes" id="UP000694930"/>
    </source>
</evidence>
<dbReference type="Pfam" id="PF23121">
    <property type="entry name" value="SPOC_AIPP2"/>
    <property type="match status" value="1"/>
</dbReference>
<dbReference type="PANTHER" id="PTHR33304:SF18">
    <property type="entry name" value="CHROMATIN REGULATOR PHD FAMILY-RELATED"/>
    <property type="match status" value="1"/>
</dbReference>
<dbReference type="GeneID" id="114076813"/>
<dbReference type="RefSeq" id="XP_027772159.1">
    <property type="nucleotide sequence ID" value="XM_027916358.1"/>
</dbReference>
<protein>
    <submittedName>
        <fullName evidence="8">Uncharacterized protein LOC114076813</fullName>
    </submittedName>
</protein>
<dbReference type="Proteomes" id="UP000694930">
    <property type="component" value="Chromosome 4"/>
</dbReference>
<gene>
    <name evidence="8" type="primary">LOC114076813</name>
</gene>
<evidence type="ECO:0000256" key="1">
    <source>
        <dbReference type="ARBA" id="ARBA00022723"/>
    </source>
</evidence>
<dbReference type="SUPFAM" id="SSF57903">
    <property type="entry name" value="FYVE/PHD zinc finger"/>
    <property type="match status" value="1"/>
</dbReference>
<accession>A0ABM1V8U1</accession>
<keyword evidence="4" id="KW-0805">Transcription regulation</keyword>
<evidence type="ECO:0000256" key="2">
    <source>
        <dbReference type="ARBA" id="ARBA00022771"/>
    </source>
</evidence>
<feature type="domain" description="AIPP2-like SPOC-like" evidence="6">
    <location>
        <begin position="113"/>
        <end position="239"/>
    </location>
</feature>
<keyword evidence="3" id="KW-0862">Zinc</keyword>
<keyword evidence="2" id="KW-0863">Zinc-finger</keyword>
<evidence type="ECO:0000256" key="3">
    <source>
        <dbReference type="ARBA" id="ARBA00022833"/>
    </source>
</evidence>
<evidence type="ECO:0000256" key="5">
    <source>
        <dbReference type="ARBA" id="ARBA00023163"/>
    </source>
</evidence>
<keyword evidence="5" id="KW-0804">Transcription</keyword>
<keyword evidence="7" id="KW-1185">Reference proteome</keyword>
<evidence type="ECO:0000256" key="4">
    <source>
        <dbReference type="ARBA" id="ARBA00023015"/>
    </source>
</evidence>
<dbReference type="InterPro" id="IPR011011">
    <property type="entry name" value="Znf_FYVE_PHD"/>
</dbReference>
<keyword evidence="1" id="KW-0479">Metal-binding</keyword>
<dbReference type="InterPro" id="IPR013083">
    <property type="entry name" value="Znf_RING/FYVE/PHD"/>
</dbReference>
<reference evidence="8" key="2">
    <citation type="submission" date="2025-08" db="UniProtKB">
        <authorList>
            <consortium name="RefSeq"/>
        </authorList>
    </citation>
    <scope>IDENTIFICATION</scope>
</reference>
<proteinExistence type="predicted"/>
<organism evidence="7 8">
    <name type="scientific">Solanum pennellii</name>
    <name type="common">Tomato</name>
    <name type="synonym">Lycopersicon pennellii</name>
    <dbReference type="NCBI Taxonomy" id="28526"/>
    <lineage>
        <taxon>Eukaryota</taxon>
        <taxon>Viridiplantae</taxon>
        <taxon>Streptophyta</taxon>
        <taxon>Embryophyta</taxon>
        <taxon>Tracheophyta</taxon>
        <taxon>Spermatophyta</taxon>
        <taxon>Magnoliopsida</taxon>
        <taxon>eudicotyledons</taxon>
        <taxon>Gunneridae</taxon>
        <taxon>Pentapetalae</taxon>
        <taxon>asterids</taxon>
        <taxon>lamiids</taxon>
        <taxon>Solanales</taxon>
        <taxon>Solanaceae</taxon>
        <taxon>Solanoideae</taxon>
        <taxon>Solaneae</taxon>
        <taxon>Solanum</taxon>
        <taxon>Solanum subgen. Lycopersicon</taxon>
    </lineage>
</organism>
<dbReference type="PANTHER" id="PTHR33304">
    <property type="match status" value="1"/>
</dbReference>
<sequence length="303" mass="34910">MQGKAVYIRPIVVWPFRGGAQRKKNSLLQKRKAPKICLNCGDKGFSNAFIHCIGCLEVVVHRYCLDKVTFTEFVPWLCDDCKENEITRTTNSDAVQPVTALVQHSHVVDDPIWRGCYNIWNKKYNVGGVVAHLSDKASQGVAETAKLLPLHLHFEMVSKDDLWPMYFNKPEANVDDIELFFFPSEERHQDEFDSMVQDMIGGENALRALTPYGELLVFTSTELPLRHWRYQRKCYLWGILRETQDSSSRQLVPNRNQTPDNVLAARDPVNDRAPIEDDAQVVTDELRRGNRIRKPTARFDDYI</sequence>
<name>A0ABM1V8U1_SOLPN</name>
<evidence type="ECO:0000259" key="6">
    <source>
        <dbReference type="Pfam" id="PF23121"/>
    </source>
</evidence>
<dbReference type="InterPro" id="IPR049914">
    <property type="entry name" value="PHD1-3/5-6"/>
</dbReference>
<evidence type="ECO:0000313" key="8">
    <source>
        <dbReference type="RefSeq" id="XP_027772159.1"/>
    </source>
</evidence>
<reference evidence="7" key="1">
    <citation type="journal article" date="2014" name="Nat. Genet.">
        <title>The genome of the stress-tolerant wild tomato species Solanum pennellii.</title>
        <authorList>
            <person name="Bolger A."/>
            <person name="Scossa F."/>
            <person name="Bolger M.E."/>
            <person name="Lanz C."/>
            <person name="Maumus F."/>
            <person name="Tohge T."/>
            <person name="Quesneville H."/>
            <person name="Alseekh S."/>
            <person name="Sorensen I."/>
            <person name="Lichtenstein G."/>
            <person name="Fich E.A."/>
            <person name="Conte M."/>
            <person name="Keller H."/>
            <person name="Schneeberger K."/>
            <person name="Schwacke R."/>
            <person name="Ofner I."/>
            <person name="Vrebalov J."/>
            <person name="Xu Y."/>
            <person name="Osorio S."/>
            <person name="Aflitos S.A."/>
            <person name="Schijlen E."/>
            <person name="Jimenez-Gomez J.M."/>
            <person name="Ryngajllo M."/>
            <person name="Kimura S."/>
            <person name="Kumar R."/>
            <person name="Koenig D."/>
            <person name="Headland L.R."/>
            <person name="Maloof J.N."/>
            <person name="Sinha N."/>
            <person name="van Ham R.C."/>
            <person name="Lankhorst R.K."/>
            <person name="Mao L."/>
            <person name="Vogel A."/>
            <person name="Arsova B."/>
            <person name="Panstruga R."/>
            <person name="Fei Z."/>
            <person name="Rose J.K."/>
            <person name="Zamir D."/>
            <person name="Carrari F."/>
            <person name="Giovannoni J.J."/>
            <person name="Weigel D."/>
            <person name="Usadel B."/>
            <person name="Fernie A.R."/>
        </authorList>
    </citation>
    <scope>NUCLEOTIDE SEQUENCE [LARGE SCALE GENOMIC DNA]</scope>
    <source>
        <strain evidence="7">cv. LA0716</strain>
    </source>
</reference>
<dbReference type="Gene3D" id="3.30.40.10">
    <property type="entry name" value="Zinc/RING finger domain, C3HC4 (zinc finger)"/>
    <property type="match status" value="1"/>
</dbReference>
<dbReference type="InterPro" id="IPR056280">
    <property type="entry name" value="AIPP2-like_SPOC"/>
</dbReference>